<evidence type="ECO:0000313" key="2">
    <source>
        <dbReference type="EMBL" id="RPD61786.1"/>
    </source>
</evidence>
<dbReference type="AlphaFoldDB" id="A0A5C2SK15"/>
<keyword evidence="3" id="KW-1185">Reference proteome</keyword>
<organism evidence="2 3">
    <name type="scientific">Lentinus tigrinus ALCF2SS1-6</name>
    <dbReference type="NCBI Taxonomy" id="1328759"/>
    <lineage>
        <taxon>Eukaryota</taxon>
        <taxon>Fungi</taxon>
        <taxon>Dikarya</taxon>
        <taxon>Basidiomycota</taxon>
        <taxon>Agaricomycotina</taxon>
        <taxon>Agaricomycetes</taxon>
        <taxon>Polyporales</taxon>
        <taxon>Polyporaceae</taxon>
        <taxon>Lentinus</taxon>
    </lineage>
</organism>
<evidence type="ECO:0000256" key="1">
    <source>
        <dbReference type="SAM" id="MobiDB-lite"/>
    </source>
</evidence>
<dbReference type="OrthoDB" id="2802364at2759"/>
<protein>
    <submittedName>
        <fullName evidence="2">Uncharacterized protein</fullName>
    </submittedName>
</protein>
<proteinExistence type="predicted"/>
<feature type="compositionally biased region" description="Low complexity" evidence="1">
    <location>
        <begin position="240"/>
        <end position="255"/>
    </location>
</feature>
<reference evidence="2" key="1">
    <citation type="journal article" date="2018" name="Genome Biol. Evol.">
        <title>Genomics and development of Lentinus tigrinus, a white-rot wood-decaying mushroom with dimorphic fruiting bodies.</title>
        <authorList>
            <person name="Wu B."/>
            <person name="Xu Z."/>
            <person name="Knudson A."/>
            <person name="Carlson A."/>
            <person name="Chen N."/>
            <person name="Kovaka S."/>
            <person name="LaButti K."/>
            <person name="Lipzen A."/>
            <person name="Pennachio C."/>
            <person name="Riley R."/>
            <person name="Schakwitz W."/>
            <person name="Umezawa K."/>
            <person name="Ohm R.A."/>
            <person name="Grigoriev I.V."/>
            <person name="Nagy L.G."/>
            <person name="Gibbons J."/>
            <person name="Hibbett D."/>
        </authorList>
    </citation>
    <scope>NUCLEOTIDE SEQUENCE [LARGE SCALE GENOMIC DNA]</scope>
    <source>
        <strain evidence="2">ALCF2SS1-6</strain>
    </source>
</reference>
<feature type="region of interest" description="Disordered" evidence="1">
    <location>
        <begin position="228"/>
        <end position="266"/>
    </location>
</feature>
<gene>
    <name evidence="2" type="ORF">L227DRAFT_610234</name>
</gene>
<dbReference type="Proteomes" id="UP000313359">
    <property type="component" value="Unassembled WGS sequence"/>
</dbReference>
<evidence type="ECO:0000313" key="3">
    <source>
        <dbReference type="Proteomes" id="UP000313359"/>
    </source>
</evidence>
<feature type="compositionally biased region" description="Pro residues" evidence="1">
    <location>
        <begin position="256"/>
        <end position="266"/>
    </location>
</feature>
<feature type="region of interest" description="Disordered" evidence="1">
    <location>
        <begin position="107"/>
        <end position="144"/>
    </location>
</feature>
<feature type="compositionally biased region" description="Polar residues" evidence="1">
    <location>
        <begin position="20"/>
        <end position="31"/>
    </location>
</feature>
<dbReference type="EMBL" id="ML122261">
    <property type="protein sequence ID" value="RPD61786.1"/>
    <property type="molecule type" value="Genomic_DNA"/>
</dbReference>
<accession>A0A5C2SK15</accession>
<sequence>MDGHSLRISPQWTPRPLQPSPWNTPQISPVSATPPDLHPDHAPPIPPLYLSTVARPTQEPNDIIHDFYNVAPVSFRLDAHGTVPQTVDMPLLHRSSSRPTHALAVLSSLGQPPPVNTAHGLSVHSEHSSSVHPPPSPSSPSSPYTPVHADPYLLPIDATLFSTQFGHDVARSLASVLPMKPTSALVRRDRLTGTQLVTLPLIPLYVPHPPSIPHLLLFGQRLPISRSDRPAKEKETPNYSRPTISTTTTTTARPLPSSPSFPPPLPPLSPSTLATYLLPISAIEEFPSAPAMAEIMARQCSEEELRDRVVFNQGLWRNVLLLAPTDPTLVDLARVAWNVTAEARRLRRAASLSRRSEAKSPRFREVELPVLNVQYADAAGLTLREETIQLAPVPMSRRPSRRRSRKNLKS</sequence>
<name>A0A5C2SK15_9APHY</name>
<feature type="region of interest" description="Disordered" evidence="1">
    <location>
        <begin position="1"/>
        <end position="42"/>
    </location>
</feature>